<gene>
    <name evidence="1" type="ORF">SEUCBS140593_003033</name>
</gene>
<comment type="caution">
    <text evidence="1">The sequence shown here is derived from an EMBL/GenBank/DDBJ whole genome shotgun (WGS) entry which is preliminary data.</text>
</comment>
<dbReference type="EMBL" id="CAWUHD010000022">
    <property type="protein sequence ID" value="CAK7216933.1"/>
    <property type="molecule type" value="Genomic_DNA"/>
</dbReference>
<organism evidence="1 2">
    <name type="scientific">Sporothrix eucalyptigena</name>
    <dbReference type="NCBI Taxonomy" id="1812306"/>
    <lineage>
        <taxon>Eukaryota</taxon>
        <taxon>Fungi</taxon>
        <taxon>Dikarya</taxon>
        <taxon>Ascomycota</taxon>
        <taxon>Pezizomycotina</taxon>
        <taxon>Sordariomycetes</taxon>
        <taxon>Sordariomycetidae</taxon>
        <taxon>Ophiostomatales</taxon>
        <taxon>Ophiostomataceae</taxon>
        <taxon>Sporothrix</taxon>
    </lineage>
</organism>
<evidence type="ECO:0000313" key="2">
    <source>
        <dbReference type="Proteomes" id="UP001642482"/>
    </source>
</evidence>
<protein>
    <recommendedName>
        <fullName evidence="3">Major facilitator superfamily (MFS) profile domain-containing protein</fullName>
    </recommendedName>
</protein>
<evidence type="ECO:0008006" key="3">
    <source>
        <dbReference type="Google" id="ProtNLM"/>
    </source>
</evidence>
<sequence length="123" mass="13259">MANTSSASSSPATTTAHTSIGIDDNTLLRMAEAVPNLAELIDGAKRAANFEHSLTTLQAFLQYRRAMVFSMVTSLAIIMEGYDTYLLSSFIGLPTFQKRFGIPLGDGTYQITSKWQSGLSNGS</sequence>
<proteinExistence type="predicted"/>
<evidence type="ECO:0000313" key="1">
    <source>
        <dbReference type="EMBL" id="CAK7216933.1"/>
    </source>
</evidence>
<keyword evidence="2" id="KW-1185">Reference proteome</keyword>
<dbReference type="Proteomes" id="UP001642482">
    <property type="component" value="Unassembled WGS sequence"/>
</dbReference>
<reference evidence="1 2" key="1">
    <citation type="submission" date="2024-01" db="EMBL/GenBank/DDBJ databases">
        <authorList>
            <person name="Allen C."/>
            <person name="Tagirdzhanova G."/>
        </authorList>
    </citation>
    <scope>NUCLEOTIDE SEQUENCE [LARGE SCALE GENOMIC DNA]</scope>
</reference>
<name>A0ABP0BBF3_9PEZI</name>
<accession>A0ABP0BBF3</accession>